<feature type="region of interest" description="Disordered" evidence="5">
    <location>
        <begin position="18"/>
        <end position="39"/>
    </location>
</feature>
<proteinExistence type="inferred from homology"/>
<dbReference type="CDD" id="cd01347">
    <property type="entry name" value="ligand_gated_channel"/>
    <property type="match status" value="1"/>
</dbReference>
<evidence type="ECO:0000256" key="6">
    <source>
        <dbReference type="SAM" id="SignalP"/>
    </source>
</evidence>
<dbReference type="Gene3D" id="2.40.170.20">
    <property type="entry name" value="TonB-dependent receptor, beta-barrel domain"/>
    <property type="match status" value="2"/>
</dbReference>
<evidence type="ECO:0000259" key="7">
    <source>
        <dbReference type="Pfam" id="PF00593"/>
    </source>
</evidence>
<sequence>MLASALLLVLGQPVYAQTTTTTPGTAADEQPKPDGERDARTLDTVVVTGIKGSLTSSMNLKRDAQGVVDGIAAEDIGKFPDTNLAEALQRISGVSIDRSNGEGSRVTVRGVGPDFNLVLLNGRQMPTATGGRAFEFSDLAAESISAVEVFKTSRAATPTGGIGATINIKTARPLDNPGLHANAGIKGIWDGSDDDLPGAYKGDSVTPDVSGIFSNTSADGRFGIALSANYQKRESGSASAFVASGNGWRPFIDTPQPNGEGAGSALPRPGQPGSENITNRPGPNDVYSMPQSLGYSINSVKRERVNSQLTFQWAPTDNLTTTLDYTYSQNKIEQLRNDMSVWLNFTPGTSSWTKGSGSSPTYYDERYNGNSDFANGASKTAVKRENKSVGLNVDWRVADNFKLNFDYHRSTAESSPDSPYGSSNTLGAAGFFRAGNTIDFSRDFPVLTLHLPAGMTAIDPAQMLVAGSVFRNDMHRAEIDQFQANGEFEFQNYSKLNFGVASTDYENRSAFTNVQLDTWGGATSVNDYPDSVWQLQHMGDFFNGASGSRDPKFTDSFFLFDFDQVRQLAEDAWVAAGKGSREDYRASFDYSGAAVPGSTANRTVGDSQVREESRSFYVQWSNTFEWKLPVNVAAGVRYERTKVKASALQPAPSGIDWLSENEFIIRYSGSEFRNLDGDYKYWLPSLDVSMDLTDNMKLRASYGESIGRPNWGSLNPALGVGGQARYDGGGGGAGNPGLKPLESRNFDLSYEWYYGESSYFSVGYFRKKIDNFIADQVSRQTPYPDLHTPAGGAYWNQAIAQGCAATDRPCIRNFILNTYNGQPGVVRTGVDANGIATGTITGQPGDPVLEFNITAPVNNRADTLDGWEFNLQHVFGDSGFGLAANYTIVNSGLTYNDGRLGTQFAMTGLSDSANLVAFYEKGPWQARAAYNWRDKFLTSLGDGKGANPIYVEAYGQLDMNVSYAVNDNLVLSLEGINITDETMRTHGRNTRQLYSYDQSGPRYMFGVRYKF</sequence>
<evidence type="ECO:0000256" key="3">
    <source>
        <dbReference type="ARBA" id="ARBA00023237"/>
    </source>
</evidence>
<evidence type="ECO:0000256" key="4">
    <source>
        <dbReference type="RuleBase" id="RU003357"/>
    </source>
</evidence>
<evidence type="ECO:0000256" key="1">
    <source>
        <dbReference type="ARBA" id="ARBA00004442"/>
    </source>
</evidence>
<keyword evidence="2 4" id="KW-0472">Membrane</keyword>
<evidence type="ECO:0000256" key="2">
    <source>
        <dbReference type="ARBA" id="ARBA00023136"/>
    </source>
</evidence>
<accession>A0A108UBS3</accession>
<keyword evidence="3" id="KW-0998">Cell outer membrane</keyword>
<dbReference type="Proteomes" id="UP000023435">
    <property type="component" value="Unassembled WGS sequence"/>
</dbReference>
<dbReference type="Pfam" id="PF07715">
    <property type="entry name" value="Plug"/>
    <property type="match status" value="1"/>
</dbReference>
<comment type="subcellular location">
    <subcellularLocation>
        <location evidence="1 4">Cell outer membrane</location>
    </subcellularLocation>
</comment>
<name>A0A108UBS3_9GAMM</name>
<feature type="domain" description="TonB-dependent receptor plug" evidence="8">
    <location>
        <begin position="61"/>
        <end position="163"/>
    </location>
</feature>
<dbReference type="PANTHER" id="PTHR40980:SF3">
    <property type="entry name" value="TONB-DEPENDENT RECEPTOR-LIKE BETA-BARREL DOMAIN-CONTAINING PROTEIN"/>
    <property type="match status" value="1"/>
</dbReference>
<evidence type="ECO:0000259" key="8">
    <source>
        <dbReference type="Pfam" id="PF07715"/>
    </source>
</evidence>
<feature type="domain" description="TonB-dependent receptor-like beta-barrel" evidence="7">
    <location>
        <begin position="473"/>
        <end position="978"/>
    </location>
</feature>
<gene>
    <name evidence="9" type="ORF">AZ78_3689</name>
</gene>
<feature type="region of interest" description="Disordered" evidence="5">
    <location>
        <begin position="253"/>
        <end position="290"/>
    </location>
</feature>
<dbReference type="InterPro" id="IPR000531">
    <property type="entry name" value="Beta-barrel_TonB"/>
</dbReference>
<dbReference type="AlphaFoldDB" id="A0A108UBS3"/>
<evidence type="ECO:0000256" key="5">
    <source>
        <dbReference type="SAM" id="MobiDB-lite"/>
    </source>
</evidence>
<dbReference type="SUPFAM" id="SSF56935">
    <property type="entry name" value="Porins"/>
    <property type="match status" value="1"/>
</dbReference>
<organism evidence="9 10">
    <name type="scientific">Lysobacter capsici AZ78</name>
    <dbReference type="NCBI Taxonomy" id="1444315"/>
    <lineage>
        <taxon>Bacteria</taxon>
        <taxon>Pseudomonadati</taxon>
        <taxon>Pseudomonadota</taxon>
        <taxon>Gammaproteobacteria</taxon>
        <taxon>Lysobacterales</taxon>
        <taxon>Lysobacteraceae</taxon>
        <taxon>Lysobacter</taxon>
    </lineage>
</organism>
<feature type="signal peptide" evidence="6">
    <location>
        <begin position="1"/>
        <end position="16"/>
    </location>
</feature>
<dbReference type="PANTHER" id="PTHR40980">
    <property type="entry name" value="PLUG DOMAIN-CONTAINING PROTEIN"/>
    <property type="match status" value="1"/>
</dbReference>
<dbReference type="InterPro" id="IPR012910">
    <property type="entry name" value="Plug_dom"/>
</dbReference>
<feature type="chain" id="PRO_5007131872" evidence="6">
    <location>
        <begin position="17"/>
        <end position="1011"/>
    </location>
</feature>
<protein>
    <submittedName>
        <fullName evidence="9">B-glucoside-specific TonB-dependent outer membrane receptor</fullName>
    </submittedName>
</protein>
<dbReference type="EMBL" id="JAJA02000001">
    <property type="protein sequence ID" value="KWS06135.1"/>
    <property type="molecule type" value="Genomic_DNA"/>
</dbReference>
<evidence type="ECO:0000313" key="10">
    <source>
        <dbReference type="Proteomes" id="UP000023435"/>
    </source>
</evidence>
<comment type="caution">
    <text evidence="9">The sequence shown here is derived from an EMBL/GenBank/DDBJ whole genome shotgun (WGS) entry which is preliminary data.</text>
</comment>
<dbReference type="Gene3D" id="2.170.130.10">
    <property type="entry name" value="TonB-dependent receptor, plug domain"/>
    <property type="match status" value="1"/>
</dbReference>
<evidence type="ECO:0000313" key="9">
    <source>
        <dbReference type="EMBL" id="KWS06135.1"/>
    </source>
</evidence>
<keyword evidence="10" id="KW-1185">Reference proteome</keyword>
<dbReference type="GO" id="GO:0009279">
    <property type="term" value="C:cell outer membrane"/>
    <property type="evidence" value="ECO:0007669"/>
    <property type="project" value="UniProtKB-SubCell"/>
</dbReference>
<dbReference type="InterPro" id="IPR037066">
    <property type="entry name" value="Plug_dom_sf"/>
</dbReference>
<keyword evidence="6" id="KW-0732">Signal</keyword>
<feature type="compositionally biased region" description="Basic and acidic residues" evidence="5">
    <location>
        <begin position="29"/>
        <end position="39"/>
    </location>
</feature>
<keyword evidence="4" id="KW-0798">TonB box</keyword>
<reference evidence="9 10" key="1">
    <citation type="journal article" date="2014" name="Genome Announc.">
        <title>Draft Genome Sequence of Lysobacter capsici AZ78, a Bacterium Antagonistic to Plant-Pathogenic Oomycetes.</title>
        <authorList>
            <person name="Puopolo G."/>
            <person name="Sonego P."/>
            <person name="Engelen K."/>
            <person name="Pertot I."/>
        </authorList>
    </citation>
    <scope>NUCLEOTIDE SEQUENCE [LARGE SCALE GENOMIC DNA]</scope>
    <source>
        <strain evidence="9 10">AZ78</strain>
    </source>
</reference>
<dbReference type="InterPro" id="IPR010104">
    <property type="entry name" value="TonB_rcpt_bac"/>
</dbReference>
<keyword evidence="9" id="KW-0675">Receptor</keyword>
<dbReference type="Pfam" id="PF00593">
    <property type="entry name" value="TonB_dep_Rec_b-barrel"/>
    <property type="match status" value="1"/>
</dbReference>
<dbReference type="InterPro" id="IPR036942">
    <property type="entry name" value="Beta-barrel_TonB_sf"/>
</dbReference>
<comment type="similarity">
    <text evidence="4">Belongs to the TonB-dependent receptor family.</text>
</comment>
<dbReference type="NCBIfam" id="TIGR01782">
    <property type="entry name" value="TonB-Xanth-Caul"/>
    <property type="match status" value="1"/>
</dbReference>